<dbReference type="EMBL" id="CP001110">
    <property type="protein sequence ID" value="ACF44241.1"/>
    <property type="molecule type" value="Genomic_DNA"/>
</dbReference>
<organism evidence="1 2">
    <name type="scientific">Pelodictyon phaeoclathratiforme (strain DSM 5477 / BU-1)</name>
    <dbReference type="NCBI Taxonomy" id="324925"/>
    <lineage>
        <taxon>Bacteria</taxon>
        <taxon>Pseudomonadati</taxon>
        <taxon>Chlorobiota</taxon>
        <taxon>Chlorobiia</taxon>
        <taxon>Chlorobiales</taxon>
        <taxon>Chlorobiaceae</taxon>
        <taxon>Chlorobium/Pelodictyon group</taxon>
        <taxon>Pelodictyon</taxon>
    </lineage>
</organism>
<dbReference type="eggNOG" id="ENOG5033D27">
    <property type="taxonomic scope" value="Bacteria"/>
</dbReference>
<proteinExistence type="predicted"/>
<dbReference type="AlphaFoldDB" id="B4SCN6"/>
<dbReference type="KEGG" id="pph:Ppha_2033"/>
<evidence type="ECO:0000313" key="1">
    <source>
        <dbReference type="EMBL" id="ACF44241.1"/>
    </source>
</evidence>
<gene>
    <name evidence="1" type="ordered locus">Ppha_2033</name>
</gene>
<evidence type="ECO:0000313" key="2">
    <source>
        <dbReference type="Proteomes" id="UP000002724"/>
    </source>
</evidence>
<sequence>MTLTDILPFVQQLRIVDKLRLIRIIAEQLDAEGNVFPLEQGKIYEMPTPYNTFGVAEILMNKLEITNTNSQTF</sequence>
<dbReference type="RefSeq" id="WP_012508720.1">
    <property type="nucleotide sequence ID" value="NC_011060.1"/>
</dbReference>
<protein>
    <submittedName>
        <fullName evidence="1">Uncharacterized protein</fullName>
    </submittedName>
</protein>
<dbReference type="HOGENOM" id="CLU_182243_2_0_10"/>
<reference evidence="1 2" key="1">
    <citation type="submission" date="2008-06" db="EMBL/GenBank/DDBJ databases">
        <title>Complete sequence of Pelodictyon phaeoclathratiforme BU-1.</title>
        <authorList>
            <consortium name="US DOE Joint Genome Institute"/>
            <person name="Lucas S."/>
            <person name="Copeland A."/>
            <person name="Lapidus A."/>
            <person name="Glavina del Rio T."/>
            <person name="Dalin E."/>
            <person name="Tice H."/>
            <person name="Bruce D."/>
            <person name="Goodwin L."/>
            <person name="Pitluck S."/>
            <person name="Schmutz J."/>
            <person name="Larimer F."/>
            <person name="Land M."/>
            <person name="Hauser L."/>
            <person name="Kyrpides N."/>
            <person name="Mikhailova N."/>
            <person name="Liu Z."/>
            <person name="Li T."/>
            <person name="Zhao F."/>
            <person name="Overmann J."/>
            <person name="Bryant D.A."/>
            <person name="Richardson P."/>
        </authorList>
    </citation>
    <scope>NUCLEOTIDE SEQUENCE [LARGE SCALE GENOMIC DNA]</scope>
    <source>
        <strain evidence="2">DSM 5477 / BU-1</strain>
    </source>
</reference>
<keyword evidence="2" id="KW-1185">Reference proteome</keyword>
<dbReference type="OrthoDB" id="9809364at2"/>
<dbReference type="STRING" id="324925.Ppha_2033"/>
<name>B4SCN6_PELPB</name>
<accession>B4SCN6</accession>
<dbReference type="Proteomes" id="UP000002724">
    <property type="component" value="Chromosome"/>
</dbReference>